<dbReference type="InterPro" id="IPR050484">
    <property type="entry name" value="Transf_Hexapept/Carb_Anhydrase"/>
</dbReference>
<dbReference type="SUPFAM" id="SSF51161">
    <property type="entry name" value="Trimeric LpxA-like enzymes"/>
    <property type="match status" value="1"/>
</dbReference>
<gene>
    <name evidence="1" type="ORF">ED236_04405</name>
</gene>
<dbReference type="RefSeq" id="WP_123236758.1">
    <property type="nucleotide sequence ID" value="NZ_RJVP01000002.1"/>
</dbReference>
<name>A0A3N0V2E5_9PROT</name>
<evidence type="ECO:0000313" key="1">
    <source>
        <dbReference type="EMBL" id="ROH86950.1"/>
    </source>
</evidence>
<proteinExistence type="predicted"/>
<dbReference type="AlphaFoldDB" id="A0A3N0V2E5"/>
<dbReference type="Proteomes" id="UP000275137">
    <property type="component" value="Unassembled WGS sequence"/>
</dbReference>
<dbReference type="InterPro" id="IPR047324">
    <property type="entry name" value="LbH_gamma_CA-like"/>
</dbReference>
<sequence>MHSKLSAYQGIAPVLAAGVYVHDSATVIGDVHVGEDVSIWPGVVIRGDVNHIRIGRGSNIQDLSVLHVSHKSAADPQGSPLIVGDYVTVGHKVILHGCTIQNECLIGMGSIVMDKAIIENQVLLAAGSLVPEGKVLQSGHLYMGSPARQVRALTADEVAYLRYSADNYIALKNHYPESTTPR</sequence>
<comment type="caution">
    <text evidence="1">The sequence shown here is derived from an EMBL/GenBank/DDBJ whole genome shotgun (WGS) entry which is preliminary data.</text>
</comment>
<organism evidence="1 2">
    <name type="scientific">Pseudomethylobacillus aquaticus</name>
    <dbReference type="NCBI Taxonomy" id="2676064"/>
    <lineage>
        <taxon>Bacteria</taxon>
        <taxon>Pseudomonadati</taxon>
        <taxon>Pseudomonadota</taxon>
        <taxon>Betaproteobacteria</taxon>
        <taxon>Nitrosomonadales</taxon>
        <taxon>Methylophilaceae</taxon>
        <taxon>Pseudomethylobacillus</taxon>
    </lineage>
</organism>
<dbReference type="InterPro" id="IPR011004">
    <property type="entry name" value="Trimer_LpxA-like_sf"/>
</dbReference>
<keyword evidence="2" id="KW-1185">Reference proteome</keyword>
<dbReference type="PANTHER" id="PTHR13061">
    <property type="entry name" value="DYNACTIN SUBUNIT P25"/>
    <property type="match status" value="1"/>
</dbReference>
<accession>A0A3N0V2E5</accession>
<protein>
    <submittedName>
        <fullName evidence="1">Gamma carbonic anhydrase family protein</fullName>
    </submittedName>
</protein>
<dbReference type="Pfam" id="PF00132">
    <property type="entry name" value="Hexapep"/>
    <property type="match status" value="1"/>
</dbReference>
<dbReference type="EMBL" id="RJVP01000002">
    <property type="protein sequence ID" value="ROH86950.1"/>
    <property type="molecule type" value="Genomic_DNA"/>
</dbReference>
<dbReference type="PANTHER" id="PTHR13061:SF56">
    <property type="entry name" value="PROTEIN YRDA"/>
    <property type="match status" value="1"/>
</dbReference>
<reference evidence="1 2" key="1">
    <citation type="submission" date="2018-10" db="EMBL/GenBank/DDBJ databases">
        <authorList>
            <person name="Chen W.-M."/>
        </authorList>
    </citation>
    <scope>NUCLEOTIDE SEQUENCE [LARGE SCALE GENOMIC DNA]</scope>
    <source>
        <strain evidence="1 2">H-5</strain>
    </source>
</reference>
<dbReference type="Gene3D" id="2.160.10.10">
    <property type="entry name" value="Hexapeptide repeat proteins"/>
    <property type="match status" value="1"/>
</dbReference>
<dbReference type="CDD" id="cd04645">
    <property type="entry name" value="LbH_gamma_CA_like"/>
    <property type="match status" value="1"/>
</dbReference>
<dbReference type="InterPro" id="IPR001451">
    <property type="entry name" value="Hexapep"/>
</dbReference>
<evidence type="ECO:0000313" key="2">
    <source>
        <dbReference type="Proteomes" id="UP000275137"/>
    </source>
</evidence>